<gene>
    <name evidence="2" type="ORF">SAMN05421855_102443</name>
</gene>
<proteinExistence type="predicted"/>
<keyword evidence="1" id="KW-0732">Signal</keyword>
<evidence type="ECO:0000256" key="1">
    <source>
        <dbReference type="SAM" id="SignalP"/>
    </source>
</evidence>
<dbReference type="STRING" id="227084.SAMN05421855_102443"/>
<evidence type="ECO:0000313" key="2">
    <source>
        <dbReference type="EMBL" id="SDE73023.1"/>
    </source>
</evidence>
<accession>A0A1G7FAR1</accession>
<protein>
    <submittedName>
        <fullName evidence="2">Uncharacterized protein</fullName>
    </submittedName>
</protein>
<evidence type="ECO:0000313" key="3">
    <source>
        <dbReference type="Proteomes" id="UP000199321"/>
    </source>
</evidence>
<dbReference type="Proteomes" id="UP000199321">
    <property type="component" value="Unassembled WGS sequence"/>
</dbReference>
<organism evidence="2 3">
    <name type="scientific">Ulvibacter litoralis</name>
    <dbReference type="NCBI Taxonomy" id="227084"/>
    <lineage>
        <taxon>Bacteria</taxon>
        <taxon>Pseudomonadati</taxon>
        <taxon>Bacteroidota</taxon>
        <taxon>Flavobacteriia</taxon>
        <taxon>Flavobacteriales</taxon>
        <taxon>Flavobacteriaceae</taxon>
        <taxon>Ulvibacter</taxon>
    </lineage>
</organism>
<name>A0A1G7FAR1_9FLAO</name>
<dbReference type="RefSeq" id="WP_093142964.1">
    <property type="nucleotide sequence ID" value="NZ_BMWO01000002.1"/>
</dbReference>
<dbReference type="AlphaFoldDB" id="A0A1G7FAR1"/>
<sequence>MTAKTIKIVFLLTVLVNLAVSCDTNNDCEAILPIEPTASFSVVDSNGVNLIGEELTYQFEDIRIYNDTSELFLYFENTQEEAVLYFDYTEMVSGEAYSLQLSASETDALVVDFFIREGDCFDMKLIDKVTVNDNQIEFGTQSFVIVK</sequence>
<reference evidence="2 3" key="1">
    <citation type="submission" date="2016-10" db="EMBL/GenBank/DDBJ databases">
        <authorList>
            <person name="de Groot N.N."/>
        </authorList>
    </citation>
    <scope>NUCLEOTIDE SEQUENCE [LARGE SCALE GENOMIC DNA]</scope>
    <source>
        <strain evidence="2 3">DSM 16195</strain>
    </source>
</reference>
<feature type="chain" id="PRO_5011528911" evidence="1">
    <location>
        <begin position="20"/>
        <end position="147"/>
    </location>
</feature>
<dbReference type="OrthoDB" id="1449695at2"/>
<dbReference type="PROSITE" id="PS51257">
    <property type="entry name" value="PROKAR_LIPOPROTEIN"/>
    <property type="match status" value="1"/>
</dbReference>
<keyword evidence="3" id="KW-1185">Reference proteome</keyword>
<feature type="signal peptide" evidence="1">
    <location>
        <begin position="1"/>
        <end position="19"/>
    </location>
</feature>
<dbReference type="EMBL" id="FNBA01000002">
    <property type="protein sequence ID" value="SDE73023.1"/>
    <property type="molecule type" value="Genomic_DNA"/>
</dbReference>